<dbReference type="EMBL" id="WELI01000003">
    <property type="protein sequence ID" value="KAB7731411.1"/>
    <property type="molecule type" value="Genomic_DNA"/>
</dbReference>
<dbReference type="Pfam" id="PF17074">
    <property type="entry name" value="Darcynin"/>
    <property type="match status" value="1"/>
</dbReference>
<comment type="caution">
    <text evidence="2">The sequence shown here is derived from an EMBL/GenBank/DDBJ whole genome shotgun (WGS) entry which is preliminary data.</text>
</comment>
<dbReference type="Proteomes" id="UP000488299">
    <property type="component" value="Unassembled WGS sequence"/>
</dbReference>
<keyword evidence="3" id="KW-1185">Reference proteome</keyword>
<protein>
    <recommendedName>
        <fullName evidence="4">Darcynin 1</fullName>
    </recommendedName>
</protein>
<gene>
    <name evidence="2" type="ORF">F5984_11510</name>
</gene>
<evidence type="ECO:0000256" key="1">
    <source>
        <dbReference type="ARBA" id="ARBA00006869"/>
    </source>
</evidence>
<organism evidence="2 3">
    <name type="scientific">Rudanella paleaurantiibacter</name>
    <dbReference type="NCBI Taxonomy" id="2614655"/>
    <lineage>
        <taxon>Bacteria</taxon>
        <taxon>Pseudomonadati</taxon>
        <taxon>Bacteroidota</taxon>
        <taxon>Cytophagia</taxon>
        <taxon>Cytophagales</taxon>
        <taxon>Cytophagaceae</taxon>
        <taxon>Rudanella</taxon>
    </lineage>
</organism>
<accession>A0A7J5U1J0</accession>
<evidence type="ECO:0008006" key="4">
    <source>
        <dbReference type="Google" id="ProtNLM"/>
    </source>
</evidence>
<proteinExistence type="inferred from homology"/>
<name>A0A7J5U1J0_9BACT</name>
<reference evidence="2 3" key="1">
    <citation type="submission" date="2019-10" db="EMBL/GenBank/DDBJ databases">
        <title>Rudanella paleaurantiibacter sp. nov., isolated from sludge.</title>
        <authorList>
            <person name="Xu S.Q."/>
        </authorList>
    </citation>
    <scope>NUCLEOTIDE SEQUENCE [LARGE SCALE GENOMIC DNA]</scope>
    <source>
        <strain evidence="2 3">HX-22-17</strain>
    </source>
</reference>
<dbReference type="AlphaFoldDB" id="A0A7J5U1J0"/>
<evidence type="ECO:0000313" key="2">
    <source>
        <dbReference type="EMBL" id="KAB7731411.1"/>
    </source>
</evidence>
<evidence type="ECO:0000313" key="3">
    <source>
        <dbReference type="Proteomes" id="UP000488299"/>
    </source>
</evidence>
<comment type="similarity">
    <text evidence="1">Belongs to the darcynin family.</text>
</comment>
<dbReference type="RefSeq" id="WP_152124381.1">
    <property type="nucleotide sequence ID" value="NZ_WELI01000003.1"/>
</dbReference>
<dbReference type="InterPro" id="IPR031409">
    <property type="entry name" value="Darcynin"/>
</dbReference>
<sequence>MYTIFVLYQALPAWLSLSRSQREAFFDRKTTPLFARFEQEVQVRLFDAEAFHARFSDVMMISCNDLNQYYVFMEALRDTELFSKPYIEVKEVIVTRENGFKPFGKVGG</sequence>